<evidence type="ECO:0000256" key="8">
    <source>
        <dbReference type="ARBA" id="ARBA00023157"/>
    </source>
</evidence>
<evidence type="ECO:0000256" key="7">
    <source>
        <dbReference type="ARBA" id="ARBA00023004"/>
    </source>
</evidence>
<feature type="binding site" evidence="9">
    <location>
        <position position="106"/>
    </location>
    <ligand>
        <name>Ca(2+)</name>
        <dbReference type="ChEBI" id="CHEBI:29108"/>
        <label>2</label>
    </ligand>
</feature>
<dbReference type="Proteomes" id="UP001279734">
    <property type="component" value="Unassembled WGS sequence"/>
</dbReference>
<dbReference type="GO" id="GO:0046872">
    <property type="term" value="F:metal ion binding"/>
    <property type="evidence" value="ECO:0007669"/>
    <property type="project" value="UniProtKB-KW"/>
</dbReference>
<dbReference type="PROSITE" id="PS50873">
    <property type="entry name" value="PEROXIDASE_4"/>
    <property type="match status" value="1"/>
</dbReference>
<evidence type="ECO:0000256" key="1">
    <source>
        <dbReference type="ARBA" id="ARBA00000189"/>
    </source>
</evidence>
<name>A0AAD3TBS8_NEPGR</name>
<evidence type="ECO:0000256" key="10">
    <source>
        <dbReference type="PIRSR" id="PIRSR600823-5"/>
    </source>
</evidence>
<comment type="cofactor">
    <cofactor evidence="9">
        <name>heme b</name>
        <dbReference type="ChEBI" id="CHEBI:60344"/>
    </cofactor>
    <text evidence="9">Binds 1 heme b (iron(II)-protoporphyrin IX) group per subunit.</text>
</comment>
<dbReference type="EC" id="1.11.1.7" evidence="2"/>
<keyword evidence="14" id="KW-1185">Reference proteome</keyword>
<dbReference type="InterPro" id="IPR010255">
    <property type="entry name" value="Haem_peroxidase_sf"/>
</dbReference>
<reference evidence="13" key="1">
    <citation type="submission" date="2023-05" db="EMBL/GenBank/DDBJ databases">
        <title>Nepenthes gracilis genome sequencing.</title>
        <authorList>
            <person name="Fukushima K."/>
        </authorList>
    </citation>
    <scope>NUCLEOTIDE SEQUENCE</scope>
    <source>
        <strain evidence="13">SING2019-196</strain>
    </source>
</reference>
<dbReference type="PRINTS" id="PR00461">
    <property type="entry name" value="PLPEROXIDASE"/>
</dbReference>
<accession>A0AAD3TBS8</accession>
<dbReference type="SUPFAM" id="SSF48113">
    <property type="entry name" value="Heme-dependent peroxidases"/>
    <property type="match status" value="1"/>
</dbReference>
<dbReference type="Gene3D" id="1.10.420.10">
    <property type="entry name" value="Peroxidase, domain 2"/>
    <property type="match status" value="1"/>
</dbReference>
<protein>
    <recommendedName>
        <fullName evidence="2">peroxidase</fullName>
        <ecNumber evidence="2">1.11.1.7</ecNumber>
    </recommendedName>
</protein>
<feature type="binding site" evidence="9">
    <location>
        <position position="54"/>
    </location>
    <ligand>
        <name>Ca(2+)</name>
        <dbReference type="ChEBI" id="CHEBI:29108"/>
        <label>2</label>
    </ligand>
</feature>
<comment type="catalytic activity">
    <reaction evidence="1">
        <text>2 a phenolic donor + H2O2 = 2 a phenolic radical donor + 2 H2O</text>
        <dbReference type="Rhea" id="RHEA:56136"/>
        <dbReference type="ChEBI" id="CHEBI:15377"/>
        <dbReference type="ChEBI" id="CHEBI:16240"/>
        <dbReference type="ChEBI" id="CHEBI:139520"/>
        <dbReference type="ChEBI" id="CHEBI:139521"/>
        <dbReference type="EC" id="1.11.1.7"/>
    </reaction>
</comment>
<keyword evidence="7 9" id="KW-0408">Iron</keyword>
<keyword evidence="3" id="KW-0575">Peroxidase</keyword>
<dbReference type="PANTHER" id="PTHR31388:SF5">
    <property type="entry name" value="PEROXIDASE"/>
    <property type="match status" value="1"/>
</dbReference>
<feature type="disulfide bond" evidence="10">
    <location>
        <begin position="60"/>
        <end position="85"/>
    </location>
</feature>
<dbReference type="InterPro" id="IPR000823">
    <property type="entry name" value="Peroxidase_pln"/>
</dbReference>
<gene>
    <name evidence="13" type="ORF">Nepgr_028222</name>
</gene>
<dbReference type="Gene3D" id="1.10.520.10">
    <property type="match status" value="1"/>
</dbReference>
<keyword evidence="8 10" id="KW-1015">Disulfide bond</keyword>
<dbReference type="InterPro" id="IPR002016">
    <property type="entry name" value="Haem_peroxidase"/>
</dbReference>
<feature type="binding site" description="axial binding residue" evidence="9">
    <location>
        <position position="53"/>
    </location>
    <ligand>
        <name>heme b</name>
        <dbReference type="ChEBI" id="CHEBI:60344"/>
    </ligand>
    <ligandPart>
        <name>Fe</name>
        <dbReference type="ChEBI" id="CHEBI:18248"/>
    </ligandPart>
</feature>
<dbReference type="FunFam" id="1.10.420.10:FF:000001">
    <property type="entry name" value="Peroxidase"/>
    <property type="match status" value="1"/>
</dbReference>
<evidence type="ECO:0000256" key="5">
    <source>
        <dbReference type="ARBA" id="ARBA00022723"/>
    </source>
</evidence>
<dbReference type="PANTHER" id="PTHR31388">
    <property type="entry name" value="PEROXIDASE 72-RELATED"/>
    <property type="match status" value="1"/>
</dbReference>
<evidence type="ECO:0000313" key="13">
    <source>
        <dbReference type="EMBL" id="GMH26379.1"/>
    </source>
</evidence>
<dbReference type="GO" id="GO:0006979">
    <property type="term" value="P:response to oxidative stress"/>
    <property type="evidence" value="ECO:0007669"/>
    <property type="project" value="InterPro"/>
</dbReference>
<evidence type="ECO:0000256" key="9">
    <source>
        <dbReference type="PIRSR" id="PIRSR600823-3"/>
    </source>
</evidence>
<comment type="cofactor">
    <cofactor evidence="9">
        <name>Ca(2+)</name>
        <dbReference type="ChEBI" id="CHEBI:29108"/>
    </cofactor>
    <text evidence="9">Binds 2 calcium ions per subunit.</text>
</comment>
<comment type="caution">
    <text evidence="13">The sequence shown here is derived from an EMBL/GenBank/DDBJ whole genome shotgun (WGS) entry which is preliminary data.</text>
</comment>
<evidence type="ECO:0000256" key="4">
    <source>
        <dbReference type="ARBA" id="ARBA00022617"/>
    </source>
</evidence>
<keyword evidence="9" id="KW-0106">Calcium</keyword>
<dbReference type="AlphaFoldDB" id="A0AAD3TBS8"/>
<evidence type="ECO:0000256" key="3">
    <source>
        <dbReference type="ARBA" id="ARBA00022559"/>
    </source>
</evidence>
<sequence length="183" mass="19626">MVGSLSGPGLNSATPYWAKSWKRSPNVWSGPTAALLVLNYKAILLPLGAAGAHTVGQARCTNFRSRIYNDTNINSTYAASLKSTCPQSGDDNNTAPLKPNNYTSFDNDYYGNLLVEKGLLHSDQEIYNGGGTSPLVTIYAENSTRFFEDFGESMIKMGNISPLTGSSGQIRSNCRVVNSASAI</sequence>
<feature type="domain" description="Plant heme peroxidase family profile" evidence="12">
    <location>
        <begin position="38"/>
        <end position="178"/>
    </location>
</feature>
<dbReference type="GO" id="GO:0020037">
    <property type="term" value="F:heme binding"/>
    <property type="evidence" value="ECO:0007669"/>
    <property type="project" value="InterPro"/>
</dbReference>
<keyword evidence="5 9" id="KW-0479">Metal-binding</keyword>
<proteinExistence type="inferred from homology"/>
<evidence type="ECO:0000256" key="6">
    <source>
        <dbReference type="ARBA" id="ARBA00023002"/>
    </source>
</evidence>
<keyword evidence="4" id="KW-0349">Heme</keyword>
<comment type="similarity">
    <text evidence="11">Belongs to the peroxidase family.</text>
</comment>
<evidence type="ECO:0000259" key="12">
    <source>
        <dbReference type="PROSITE" id="PS50873"/>
    </source>
</evidence>
<dbReference type="Pfam" id="PF00141">
    <property type="entry name" value="peroxidase"/>
    <property type="match status" value="1"/>
</dbReference>
<evidence type="ECO:0000256" key="2">
    <source>
        <dbReference type="ARBA" id="ARBA00012313"/>
    </source>
</evidence>
<dbReference type="EMBL" id="BSYO01000031">
    <property type="protein sequence ID" value="GMH26379.1"/>
    <property type="molecule type" value="Genomic_DNA"/>
</dbReference>
<dbReference type="GO" id="GO:0140825">
    <property type="term" value="F:lactoperoxidase activity"/>
    <property type="evidence" value="ECO:0007669"/>
    <property type="project" value="UniProtKB-EC"/>
</dbReference>
<organism evidence="13 14">
    <name type="scientific">Nepenthes gracilis</name>
    <name type="common">Slender pitcher plant</name>
    <dbReference type="NCBI Taxonomy" id="150966"/>
    <lineage>
        <taxon>Eukaryota</taxon>
        <taxon>Viridiplantae</taxon>
        <taxon>Streptophyta</taxon>
        <taxon>Embryophyta</taxon>
        <taxon>Tracheophyta</taxon>
        <taxon>Spermatophyta</taxon>
        <taxon>Magnoliopsida</taxon>
        <taxon>eudicotyledons</taxon>
        <taxon>Gunneridae</taxon>
        <taxon>Pentapetalae</taxon>
        <taxon>Caryophyllales</taxon>
        <taxon>Nepenthaceae</taxon>
        <taxon>Nepenthes</taxon>
    </lineage>
</organism>
<keyword evidence="6" id="KW-0560">Oxidoreductase</keyword>
<evidence type="ECO:0000313" key="14">
    <source>
        <dbReference type="Proteomes" id="UP001279734"/>
    </source>
</evidence>
<evidence type="ECO:0000256" key="11">
    <source>
        <dbReference type="RuleBase" id="RU004241"/>
    </source>
</evidence>